<evidence type="ECO:0000259" key="5">
    <source>
        <dbReference type="Pfam" id="PF18201"/>
    </source>
</evidence>
<dbReference type="InterPro" id="IPR050734">
    <property type="entry name" value="PIH1/Kintoun_subfamily"/>
</dbReference>
<dbReference type="PANTHER" id="PTHR22997">
    <property type="entry name" value="PIH1 DOMAIN-CONTAINING PROTEIN 1"/>
    <property type="match status" value="1"/>
</dbReference>
<comment type="function">
    <text evidence="3">Required for cytoplasmic pre-assembly of axonemal dyneins, thereby playing a central role in motility in cilia and flagella. Involved in pre-assembly of dynein arm complexes in the cytoplasm before intraflagellar transport loads them for the ciliary compartment.</text>
</comment>
<organism evidence="6 7">
    <name type="scientific">Tachysurus vachellii</name>
    <name type="common">Darkbarbel catfish</name>
    <name type="synonym">Pelteobagrus vachellii</name>
    <dbReference type="NCBI Taxonomy" id="175792"/>
    <lineage>
        <taxon>Eukaryota</taxon>
        <taxon>Metazoa</taxon>
        <taxon>Chordata</taxon>
        <taxon>Craniata</taxon>
        <taxon>Vertebrata</taxon>
        <taxon>Euteleostomi</taxon>
        <taxon>Actinopterygii</taxon>
        <taxon>Neopterygii</taxon>
        <taxon>Teleostei</taxon>
        <taxon>Ostariophysi</taxon>
        <taxon>Siluriformes</taxon>
        <taxon>Bagridae</taxon>
        <taxon>Tachysurus</taxon>
    </lineage>
</organism>
<evidence type="ECO:0000259" key="4">
    <source>
        <dbReference type="Pfam" id="PF08190"/>
    </source>
</evidence>
<sequence>MEFGNKLEELNMTTDEINSFSKAMKDEKFRELLHEYAQEISNPENKKKYEEEITQLEQERGIKVEFIHPNPHHVLKSSMNGKEKCFINICSNNLINEPTCKAGRAENGQLGQYWSLPYSLTPGRPDRDSKGKKYMIYDVVFHPQTLYMAGKNQRFMKLVNSTAIQGVENAFQVTLDKTNTLLKKIQYKGVPQPAVIRNQISGLSKKEESSPHDKAFNILYPDTLPVKNPKPYFSSFADSPLVPIQPHYTIKYRSFVDLQDCRCSRDSAPGTRPKEIVITIDLPLLKSAANVDLNVTDRKLALESQKPDYKLELQLSYPVDADKGDAKFNKAKKQLTVTLTVQPAKDHDMAHVEENQPESDNCVVMGTADKADEVVHEAELVKKDASCEGHPQENSPVQEEEGNEHFSIVEVSEVESQMKQTASHLEETLHNVQNSPANPSTCVLGTSEVESIIISDGPNQMNSPLDTIESLCRLKETGALSEDPNSSSKLSSSLVPLNEQVDNADSYKQGKTDISFQTPTILREKNPEGGSEIIITDHTTSAGLSFQNCLCFELD</sequence>
<dbReference type="EMBL" id="JAVHJS010000011">
    <property type="protein sequence ID" value="KAK2843143.1"/>
    <property type="molecule type" value="Genomic_DNA"/>
</dbReference>
<dbReference type="PANTHER" id="PTHR22997:SF3">
    <property type="entry name" value="PROTEIN KINTOUN"/>
    <property type="match status" value="1"/>
</dbReference>
<name>A0AA88MU03_TACVA</name>
<evidence type="ECO:0000313" key="6">
    <source>
        <dbReference type="EMBL" id="KAK2843143.1"/>
    </source>
</evidence>
<accession>A0AA88MU03</accession>
<dbReference type="GO" id="GO:0060285">
    <property type="term" value="P:cilium-dependent cell motility"/>
    <property type="evidence" value="ECO:0007669"/>
    <property type="project" value="UniProtKB-UniRule"/>
</dbReference>
<protein>
    <recommendedName>
        <fullName evidence="3">Protein kintoun</fullName>
    </recommendedName>
    <alternativeName>
        <fullName evidence="3">Dynein assembly factor 2, axonemal</fullName>
    </alternativeName>
</protein>
<dbReference type="Pfam" id="PF18201">
    <property type="entry name" value="PIH1_CS"/>
    <property type="match status" value="1"/>
</dbReference>
<dbReference type="Pfam" id="PF08190">
    <property type="entry name" value="PIH1"/>
    <property type="match status" value="1"/>
</dbReference>
<dbReference type="GO" id="GO:0070286">
    <property type="term" value="P:axonemal dynein complex assembly"/>
    <property type="evidence" value="ECO:0007669"/>
    <property type="project" value="UniProtKB-UniRule"/>
</dbReference>
<dbReference type="HAMAP" id="MF_03069">
    <property type="entry name" value="Kintoun"/>
    <property type="match status" value="1"/>
</dbReference>
<dbReference type="InterPro" id="IPR034727">
    <property type="entry name" value="Kintoun"/>
</dbReference>
<comment type="caution">
    <text evidence="6">The sequence shown here is derived from an EMBL/GenBank/DDBJ whole genome shotgun (WGS) entry which is preliminary data.</text>
</comment>
<proteinExistence type="inferred from homology"/>
<gene>
    <name evidence="3" type="primary">DNAAF2</name>
    <name evidence="3" type="synonym">KTU</name>
    <name evidence="6" type="ORF">Q7C36_011358</name>
</gene>
<comment type="similarity">
    <text evidence="3">Belongs to the PIH1 family. Kintoun subfamily.</text>
</comment>
<dbReference type="CDD" id="cd00298">
    <property type="entry name" value="ACD_sHsps_p23-like"/>
    <property type="match status" value="1"/>
</dbReference>
<dbReference type="AlphaFoldDB" id="A0AA88MU03"/>
<dbReference type="GO" id="GO:0120293">
    <property type="term" value="C:dynein axonemal particle"/>
    <property type="evidence" value="ECO:0007669"/>
    <property type="project" value="UniProtKB-SubCell"/>
</dbReference>
<reference evidence="6" key="1">
    <citation type="submission" date="2023-08" db="EMBL/GenBank/DDBJ databases">
        <title>Pelteobagrus vachellii genome.</title>
        <authorList>
            <person name="Liu H."/>
        </authorList>
    </citation>
    <scope>NUCLEOTIDE SEQUENCE</scope>
    <source>
        <strain evidence="6">PRFRI_2022a</strain>
        <tissue evidence="6">Muscle</tissue>
    </source>
</reference>
<dbReference type="InterPro" id="IPR012981">
    <property type="entry name" value="PIH1_N"/>
</dbReference>
<feature type="domain" description="PIH1D1/2/3 CS-like" evidence="5">
    <location>
        <begin position="244"/>
        <end position="342"/>
    </location>
</feature>
<evidence type="ECO:0000256" key="2">
    <source>
        <dbReference type="ARBA" id="ARBA00024190"/>
    </source>
</evidence>
<keyword evidence="7" id="KW-1185">Reference proteome</keyword>
<feature type="domain" description="PIH1 N-terminal" evidence="4">
    <location>
        <begin position="40"/>
        <end position="200"/>
    </location>
</feature>
<dbReference type="GO" id="GO:0005576">
    <property type="term" value="C:extracellular region"/>
    <property type="evidence" value="ECO:0007669"/>
    <property type="project" value="GOC"/>
</dbReference>
<evidence type="ECO:0000256" key="1">
    <source>
        <dbReference type="ARBA" id="ARBA00022490"/>
    </source>
</evidence>
<comment type="subcellular location">
    <subcellularLocation>
        <location evidence="3">Cytoplasm</location>
    </subcellularLocation>
    <subcellularLocation>
        <location evidence="2">Dynein axonemal particle</location>
    </subcellularLocation>
    <text evidence="3">Localizes in the apical cytoplasm around the gamma-tubulin-positive pericentriolar region, not in the cilia.</text>
</comment>
<keyword evidence="1 3" id="KW-0963">Cytoplasm</keyword>
<dbReference type="InterPro" id="IPR041442">
    <property type="entry name" value="PIH1D1/2/3_CS-like"/>
</dbReference>
<evidence type="ECO:0000256" key="3">
    <source>
        <dbReference type="HAMAP-Rule" id="MF_03069"/>
    </source>
</evidence>
<dbReference type="GO" id="GO:0003351">
    <property type="term" value="P:epithelial cilium movement involved in extracellular fluid movement"/>
    <property type="evidence" value="ECO:0007669"/>
    <property type="project" value="TreeGrafter"/>
</dbReference>
<dbReference type="Proteomes" id="UP001187315">
    <property type="component" value="Unassembled WGS sequence"/>
</dbReference>
<evidence type="ECO:0000313" key="7">
    <source>
        <dbReference type="Proteomes" id="UP001187315"/>
    </source>
</evidence>